<name>A0A0R2JK90_9LACO</name>
<accession>A0A0R2JK90</accession>
<dbReference type="EMBL" id="JQCD01000017">
    <property type="protein sequence ID" value="KRN77617.1"/>
    <property type="molecule type" value="Genomic_DNA"/>
</dbReference>
<organism evidence="1 2">
    <name type="scientific">Weissella minor</name>
    <dbReference type="NCBI Taxonomy" id="1620"/>
    <lineage>
        <taxon>Bacteria</taxon>
        <taxon>Bacillati</taxon>
        <taxon>Bacillota</taxon>
        <taxon>Bacilli</taxon>
        <taxon>Lactobacillales</taxon>
        <taxon>Lactobacillaceae</taxon>
        <taxon>Weissella</taxon>
    </lineage>
</organism>
<dbReference type="AlphaFoldDB" id="A0A0R2JK90"/>
<dbReference type="RefSeq" id="WP_057786429.1">
    <property type="nucleotide sequence ID" value="NZ_JQCD01000017.1"/>
</dbReference>
<evidence type="ECO:0000313" key="2">
    <source>
        <dbReference type="Proteomes" id="UP000051673"/>
    </source>
</evidence>
<sequence>MIPNNLEEVEALLDMKIYQAGIQLFEDEWESDDPDVAFRTNDDEYLIIMNTNFKTPYTRVHRKAHEFSHTLYSDIQHGEAYHFSPYLRNKDEVVANHGGIKILTEIIYHEMPLEERDWMKFMDVMNLPIEYESIVQECVRTA</sequence>
<evidence type="ECO:0008006" key="3">
    <source>
        <dbReference type="Google" id="ProtNLM"/>
    </source>
</evidence>
<dbReference type="OrthoDB" id="2300474at2"/>
<keyword evidence="2" id="KW-1185">Reference proteome</keyword>
<comment type="caution">
    <text evidence="1">The sequence shown here is derived from an EMBL/GenBank/DDBJ whole genome shotgun (WGS) entry which is preliminary data.</text>
</comment>
<dbReference type="Proteomes" id="UP000051673">
    <property type="component" value="Unassembled WGS sequence"/>
</dbReference>
<proteinExistence type="predicted"/>
<dbReference type="PATRIC" id="fig|1620.3.peg.1492"/>
<dbReference type="STRING" id="1620.IV67_GL001461"/>
<evidence type="ECO:0000313" key="1">
    <source>
        <dbReference type="EMBL" id="KRN77617.1"/>
    </source>
</evidence>
<gene>
    <name evidence="1" type="ORF">IV67_GL001461</name>
</gene>
<reference evidence="1 2" key="1">
    <citation type="journal article" date="2015" name="Genome Announc.">
        <title>Expanding the biotechnology potential of lactobacilli through comparative genomics of 213 strains and associated genera.</title>
        <authorList>
            <person name="Sun Z."/>
            <person name="Harris H.M."/>
            <person name="McCann A."/>
            <person name="Guo C."/>
            <person name="Argimon S."/>
            <person name="Zhang W."/>
            <person name="Yang X."/>
            <person name="Jeffery I.B."/>
            <person name="Cooney J.C."/>
            <person name="Kagawa T.F."/>
            <person name="Liu W."/>
            <person name="Song Y."/>
            <person name="Salvetti E."/>
            <person name="Wrobel A."/>
            <person name="Rasinkangas P."/>
            <person name="Parkhill J."/>
            <person name="Rea M.C."/>
            <person name="O'Sullivan O."/>
            <person name="Ritari J."/>
            <person name="Douillard F.P."/>
            <person name="Paul Ross R."/>
            <person name="Yang R."/>
            <person name="Briner A.E."/>
            <person name="Felis G.E."/>
            <person name="de Vos W.M."/>
            <person name="Barrangou R."/>
            <person name="Klaenhammer T.R."/>
            <person name="Caufield P.W."/>
            <person name="Cui Y."/>
            <person name="Zhang H."/>
            <person name="O'Toole P.W."/>
        </authorList>
    </citation>
    <scope>NUCLEOTIDE SEQUENCE [LARGE SCALE GENOMIC DNA]</scope>
    <source>
        <strain evidence="1 2">DSM 20014</strain>
    </source>
</reference>
<protein>
    <recommendedName>
        <fullName evidence="3">IrrE N-terminal-like domain-containing protein</fullName>
    </recommendedName>
</protein>